<proteinExistence type="predicted"/>
<evidence type="ECO:0000313" key="2">
    <source>
        <dbReference type="EMBL" id="QDH24504.1"/>
    </source>
</evidence>
<gene>
    <name evidence="2" type="ORF">D5366_03775</name>
</gene>
<protein>
    <recommendedName>
        <fullName evidence="1">Hedgehog/Intein (Hint) domain-containing protein</fullName>
    </recommendedName>
</protein>
<dbReference type="Pfam" id="PF13403">
    <property type="entry name" value="Hint_2"/>
    <property type="match status" value="1"/>
</dbReference>
<dbReference type="Gene3D" id="2.170.16.10">
    <property type="entry name" value="Hedgehog/Intein (Hint) domain"/>
    <property type="match status" value="1"/>
</dbReference>
<dbReference type="Proteomes" id="UP000317214">
    <property type="component" value="Chromosome"/>
</dbReference>
<evidence type="ECO:0000259" key="1">
    <source>
        <dbReference type="Pfam" id="PF13403"/>
    </source>
</evidence>
<reference evidence="2 3" key="1">
    <citation type="submission" date="2018-09" db="EMBL/GenBank/DDBJ databases">
        <title>The complete genome sequence of Neokomagataea tanensis NBRC 106556(T).</title>
        <authorList>
            <person name="Chua K.-O."/>
            <person name="See-Too W.-S."/>
            <person name="Hong K.-W."/>
            <person name="Yin W.-F."/>
            <person name="Chan K.-G."/>
        </authorList>
    </citation>
    <scope>NUCLEOTIDE SEQUENCE [LARGE SCALE GENOMIC DNA]</scope>
    <source>
        <strain evidence="3">AH13 \ NBRC 106556</strain>
    </source>
</reference>
<keyword evidence="3" id="KW-1185">Reference proteome</keyword>
<dbReference type="SUPFAM" id="SSF51294">
    <property type="entry name" value="Hedgehog/intein (Hint) domain"/>
    <property type="match status" value="1"/>
</dbReference>
<dbReference type="AlphaFoldDB" id="A0A4Y6V576"/>
<name>A0A4Y6V576_9PROT</name>
<dbReference type="RefSeq" id="WP_141492350.1">
    <property type="nucleotide sequence ID" value="NZ_CP032485.1"/>
</dbReference>
<sequence length="598" mass="64846">MSVGNYYTSNGSLFAVSRERGFFSDTYKVKITEKDGRTLFNGAVNGVLSGRDSINDLGGAGSVYVTLPGSVGSINLLTGGGTFYIGGQTDIHLGMDIGTETVINVVGGNVGYSGFVDFVSRLTVNITNGGSFRTESGFFSALSNTVVKFGNGGGTLIINGGRDLIDLHRSTILNYNPANSTIELQNTVRPITSYTIENFKNNVVEVTLYGGSSQIARYVAQLANGVSLASGRYYTTNSDRNPLKIFYADGNTYVRTCFLAGAKIQLADGLKNIEDIVIGDQILTYDDRSGACAAIRWAGQRHAKVDASLPDDEAGYPVRILKNALGEGVPFADLLVTSEHCMAMNGGFVPVRMLVNGRSIFYDRNITSYTYYHIETENHSVIMANGTLTESYLDTGNRHRFEQCGHVVMIGGASVKSWAEDAALPLTCSMEVVEPLYRSLEKQADNLGLAQVAAPSTTLDPAMALRTHNGEMLDILRRVGQKFFFRLPSDAVSVELMSRVARPCDYVGPYCDDRRKLGVAVSEMVLHTTSGKYALTDYRQKEVKQGWHDCEHPEIRWTNGAAQVVLPEMQAGEARILEITLAGAGPYLEEQGAMAQVA</sequence>
<dbReference type="EMBL" id="CP032485">
    <property type="protein sequence ID" value="QDH24504.1"/>
    <property type="molecule type" value="Genomic_DNA"/>
</dbReference>
<dbReference type="OrthoDB" id="7284755at2"/>
<dbReference type="InterPro" id="IPR028992">
    <property type="entry name" value="Hedgehog/Intein_dom"/>
</dbReference>
<evidence type="ECO:0000313" key="3">
    <source>
        <dbReference type="Proteomes" id="UP000317214"/>
    </source>
</evidence>
<organism evidence="2 3">
    <name type="scientific">Neokomagataea tanensis</name>
    <dbReference type="NCBI Taxonomy" id="661191"/>
    <lineage>
        <taxon>Bacteria</taxon>
        <taxon>Pseudomonadati</taxon>
        <taxon>Pseudomonadota</taxon>
        <taxon>Alphaproteobacteria</taxon>
        <taxon>Acetobacterales</taxon>
        <taxon>Acetobacteraceae</taxon>
        <taxon>Neokomagataea</taxon>
    </lineage>
</organism>
<feature type="domain" description="Hedgehog/Intein (Hint)" evidence="1">
    <location>
        <begin position="256"/>
        <end position="395"/>
    </location>
</feature>
<accession>A0A4Y6V576</accession>
<dbReference type="KEGG" id="ntn:D5366_03775"/>
<dbReference type="InterPro" id="IPR036844">
    <property type="entry name" value="Hint_dom_sf"/>
</dbReference>